<protein>
    <recommendedName>
        <fullName evidence="12">Alpha-1,3-mannosyltransferase</fullName>
    </recommendedName>
</protein>
<evidence type="ECO:0000313" key="10">
    <source>
        <dbReference type="EMBL" id="KAF9152694.1"/>
    </source>
</evidence>
<dbReference type="GO" id="GO:0016020">
    <property type="term" value="C:membrane"/>
    <property type="evidence" value="ECO:0007669"/>
    <property type="project" value="UniProtKB-SubCell"/>
</dbReference>
<accession>A0A9P5S413</accession>
<keyword evidence="3" id="KW-0328">Glycosyltransferase</keyword>
<evidence type="ECO:0000256" key="3">
    <source>
        <dbReference type="ARBA" id="ARBA00022676"/>
    </source>
</evidence>
<dbReference type="AlphaFoldDB" id="A0A9P5S413"/>
<evidence type="ECO:0000256" key="4">
    <source>
        <dbReference type="ARBA" id="ARBA00022679"/>
    </source>
</evidence>
<keyword evidence="8" id="KW-0472">Membrane</keyword>
<comment type="caution">
    <text evidence="10">The sequence shown here is derived from an EMBL/GenBank/DDBJ whole genome shotgun (WGS) entry which is preliminary data.</text>
</comment>
<dbReference type="GO" id="GO:0006493">
    <property type="term" value="P:protein O-linked glycosylation"/>
    <property type="evidence" value="ECO:0007669"/>
    <property type="project" value="TreeGrafter"/>
</dbReference>
<sequence length="589" mass="68126">MQILSFFSGMFRKTQNLRILIVLTIFFILGSFSRYQGSLELSIDEDGQVQSMPQRDSNMHFTHHIATYNQKDIKPWTHGDSAALRTPEGQKVVEYLTASPYQVPSAENKNEKTLLKPDHFLTLTKRFRIYRSLWQYLQSYYDASVAERRQEEFFSAPPKEIAADVDFLQRLEQASFPWIERDHKTSYALYNKVKDGGRGIVMCVGNGHAKFARTAVKALREVVKTKLPIEIFYTGPIDLSPENRAWFESIENVKTIDVTTLVNNELIIIEGWSAKPFALLVSSFSEVILMDSDVYYMIDPALLFEDDGYKETGTLYFYDRTLFPGYQRPKKEWMETFLPTMSNHPAKTRWFRNKGDHEMESGVVVFNKKDHFLGLLAICKLNDLHERKQVTYKWTWGDKESFWIALEMIQERYSFIRFGGGVIGNVGDAIPFKQVLPKDEIDRYNQGEDLVATNPINPDTGETKHVEKPNRDRVCGNMLHFDPKGQPLWWNSGVVRNKFVKNSPYLKYAAFMRDEDGNWDFEQTCLVQKNPGAIMEVDWEQRKLAFEVLKVDREVALEYNNPKTKDILDIPKLLRADGAKGGRGNNEAV</sequence>
<dbReference type="SUPFAM" id="SSF53448">
    <property type="entry name" value="Nucleotide-diphospho-sugar transferases"/>
    <property type="match status" value="1"/>
</dbReference>
<dbReference type="GO" id="GO:0000033">
    <property type="term" value="F:alpha-1,3-mannosyltransferase activity"/>
    <property type="evidence" value="ECO:0007669"/>
    <property type="project" value="TreeGrafter"/>
</dbReference>
<evidence type="ECO:0000256" key="8">
    <source>
        <dbReference type="ARBA" id="ARBA00023136"/>
    </source>
</evidence>
<gene>
    <name evidence="10" type="ORF">BG015_004863</name>
</gene>
<dbReference type="GO" id="GO:0005794">
    <property type="term" value="C:Golgi apparatus"/>
    <property type="evidence" value="ECO:0007669"/>
    <property type="project" value="TreeGrafter"/>
</dbReference>
<dbReference type="Pfam" id="PF11051">
    <property type="entry name" value="Mannosyl_trans3"/>
    <property type="match status" value="1"/>
</dbReference>
<keyword evidence="5" id="KW-0812">Transmembrane</keyword>
<dbReference type="InterPro" id="IPR022751">
    <property type="entry name" value="Alpha_mannosyltransferase"/>
</dbReference>
<keyword evidence="7" id="KW-1133">Transmembrane helix</keyword>
<dbReference type="EMBL" id="JAAAUQ010000226">
    <property type="protein sequence ID" value="KAF9152694.1"/>
    <property type="molecule type" value="Genomic_DNA"/>
</dbReference>
<evidence type="ECO:0000256" key="2">
    <source>
        <dbReference type="ARBA" id="ARBA00009105"/>
    </source>
</evidence>
<evidence type="ECO:0000256" key="9">
    <source>
        <dbReference type="ARBA" id="ARBA00023180"/>
    </source>
</evidence>
<name>A0A9P5S413_9FUNG</name>
<organism evidence="10 11">
    <name type="scientific">Linnemannia schmuckeri</name>
    <dbReference type="NCBI Taxonomy" id="64567"/>
    <lineage>
        <taxon>Eukaryota</taxon>
        <taxon>Fungi</taxon>
        <taxon>Fungi incertae sedis</taxon>
        <taxon>Mucoromycota</taxon>
        <taxon>Mortierellomycotina</taxon>
        <taxon>Mortierellomycetes</taxon>
        <taxon>Mortierellales</taxon>
        <taxon>Mortierellaceae</taxon>
        <taxon>Linnemannia</taxon>
    </lineage>
</organism>
<evidence type="ECO:0000256" key="5">
    <source>
        <dbReference type="ARBA" id="ARBA00022692"/>
    </source>
</evidence>
<evidence type="ECO:0000256" key="1">
    <source>
        <dbReference type="ARBA" id="ARBA00004606"/>
    </source>
</evidence>
<comment type="similarity">
    <text evidence="2">Belongs to the MNN1/MNT family.</text>
</comment>
<evidence type="ECO:0000256" key="6">
    <source>
        <dbReference type="ARBA" id="ARBA00022968"/>
    </source>
</evidence>
<keyword evidence="11" id="KW-1185">Reference proteome</keyword>
<comment type="subcellular location">
    <subcellularLocation>
        <location evidence="1">Membrane</location>
        <topology evidence="1">Single-pass type II membrane protein</topology>
    </subcellularLocation>
</comment>
<dbReference type="PANTHER" id="PTHR31392:SF1">
    <property type="entry name" value="ALPHA-1,3-MANNOSYLTRANSFERASE MNN1-RELATED"/>
    <property type="match status" value="1"/>
</dbReference>
<keyword evidence="6" id="KW-0735">Signal-anchor</keyword>
<evidence type="ECO:0000313" key="11">
    <source>
        <dbReference type="Proteomes" id="UP000748756"/>
    </source>
</evidence>
<reference evidence="10" key="1">
    <citation type="journal article" date="2020" name="Fungal Divers.">
        <title>Resolving the Mortierellaceae phylogeny through synthesis of multi-gene phylogenetics and phylogenomics.</title>
        <authorList>
            <person name="Vandepol N."/>
            <person name="Liber J."/>
            <person name="Desiro A."/>
            <person name="Na H."/>
            <person name="Kennedy M."/>
            <person name="Barry K."/>
            <person name="Grigoriev I.V."/>
            <person name="Miller A.N."/>
            <person name="O'Donnell K."/>
            <person name="Stajich J.E."/>
            <person name="Bonito G."/>
        </authorList>
    </citation>
    <scope>NUCLEOTIDE SEQUENCE</scope>
    <source>
        <strain evidence="10">NRRL 6426</strain>
    </source>
</reference>
<dbReference type="OrthoDB" id="430354at2759"/>
<keyword evidence="4" id="KW-0808">Transferase</keyword>
<dbReference type="PANTHER" id="PTHR31392">
    <property type="entry name" value="ALPHA-1,3-MANNOSYLTRANSFERASE MNN1-RELATED"/>
    <property type="match status" value="1"/>
</dbReference>
<evidence type="ECO:0000256" key="7">
    <source>
        <dbReference type="ARBA" id="ARBA00022989"/>
    </source>
</evidence>
<dbReference type="Proteomes" id="UP000748756">
    <property type="component" value="Unassembled WGS sequence"/>
</dbReference>
<dbReference type="InterPro" id="IPR029044">
    <property type="entry name" value="Nucleotide-diphossugar_trans"/>
</dbReference>
<evidence type="ECO:0008006" key="12">
    <source>
        <dbReference type="Google" id="ProtNLM"/>
    </source>
</evidence>
<keyword evidence="9" id="KW-0325">Glycoprotein</keyword>
<proteinExistence type="inferred from homology"/>